<feature type="compositionally biased region" description="Acidic residues" evidence="1">
    <location>
        <begin position="62"/>
        <end position="71"/>
    </location>
</feature>
<accession>A0A0H1BF54</accession>
<dbReference type="Proteomes" id="UP000053573">
    <property type="component" value="Unassembled WGS sequence"/>
</dbReference>
<dbReference type="EMBL" id="LDEV01002264">
    <property type="protein sequence ID" value="KLJ09763.1"/>
    <property type="molecule type" value="Genomic_DNA"/>
</dbReference>
<evidence type="ECO:0000313" key="2">
    <source>
        <dbReference type="EMBL" id="KLJ09763.1"/>
    </source>
</evidence>
<proteinExistence type="predicted"/>
<name>A0A0H1BF54_9EURO</name>
<sequence>MEQRRSVQPEEQKRELETIIQRSVRTVGGGRAAKDNGRLFAIAIPMSISMSVVNDNEGRNDNDEDDDDDDS</sequence>
<dbReference type="AlphaFoldDB" id="A0A0H1BF54"/>
<evidence type="ECO:0000313" key="3">
    <source>
        <dbReference type="Proteomes" id="UP000053573"/>
    </source>
</evidence>
<comment type="caution">
    <text evidence="2">The sequence shown here is derived from an EMBL/GenBank/DDBJ whole genome shotgun (WGS) entry which is preliminary data.</text>
</comment>
<feature type="region of interest" description="Disordered" evidence="1">
    <location>
        <begin position="51"/>
        <end position="71"/>
    </location>
</feature>
<gene>
    <name evidence="2" type="ORF">EMPG_14796</name>
</gene>
<organism evidence="2 3">
    <name type="scientific">Blastomyces silverae</name>
    <dbReference type="NCBI Taxonomy" id="2060906"/>
    <lineage>
        <taxon>Eukaryota</taxon>
        <taxon>Fungi</taxon>
        <taxon>Dikarya</taxon>
        <taxon>Ascomycota</taxon>
        <taxon>Pezizomycotina</taxon>
        <taxon>Eurotiomycetes</taxon>
        <taxon>Eurotiomycetidae</taxon>
        <taxon>Onygenales</taxon>
        <taxon>Ajellomycetaceae</taxon>
        <taxon>Blastomyces</taxon>
    </lineage>
</organism>
<keyword evidence="3" id="KW-1185">Reference proteome</keyword>
<evidence type="ECO:0000256" key="1">
    <source>
        <dbReference type="SAM" id="MobiDB-lite"/>
    </source>
</evidence>
<protein>
    <submittedName>
        <fullName evidence="2">Uncharacterized protein</fullName>
    </submittedName>
</protein>
<reference evidence="3" key="1">
    <citation type="journal article" date="2015" name="PLoS Genet.">
        <title>The dynamic genome and transcriptome of the human fungal pathogen Blastomyces and close relative Emmonsia.</title>
        <authorList>
            <person name="Munoz J.F."/>
            <person name="Gauthier G.M."/>
            <person name="Desjardins C.A."/>
            <person name="Gallo J.E."/>
            <person name="Holder J."/>
            <person name="Sullivan T.D."/>
            <person name="Marty A.J."/>
            <person name="Carmen J.C."/>
            <person name="Chen Z."/>
            <person name="Ding L."/>
            <person name="Gujja S."/>
            <person name="Magrini V."/>
            <person name="Misas E."/>
            <person name="Mitreva M."/>
            <person name="Priest M."/>
            <person name="Saif S."/>
            <person name="Whiston E.A."/>
            <person name="Young S."/>
            <person name="Zeng Q."/>
            <person name="Goldman W.E."/>
            <person name="Mardis E.R."/>
            <person name="Taylor J.W."/>
            <person name="McEwen J.G."/>
            <person name="Clay O.K."/>
            <person name="Klein B.S."/>
            <person name="Cuomo C.A."/>
        </authorList>
    </citation>
    <scope>NUCLEOTIDE SEQUENCE [LARGE SCALE GENOMIC DNA]</scope>
    <source>
        <strain evidence="3">UAMH 139</strain>
    </source>
</reference>